<dbReference type="InterPro" id="IPR006179">
    <property type="entry name" value="5_nucleotidase/apyrase"/>
</dbReference>
<dbReference type="Gene3D" id="3.90.780.10">
    <property type="entry name" value="5'-Nucleotidase, C-terminal domain"/>
    <property type="match status" value="1"/>
</dbReference>
<dbReference type="AlphaFoldDB" id="A0A916Z2H9"/>
<evidence type="ECO:0000256" key="3">
    <source>
        <dbReference type="SAM" id="SignalP"/>
    </source>
</evidence>
<dbReference type="PANTHER" id="PTHR11575">
    <property type="entry name" value="5'-NUCLEOTIDASE-RELATED"/>
    <property type="match status" value="1"/>
</dbReference>
<feature type="domain" description="5'-Nucleotidase C-terminal" evidence="5">
    <location>
        <begin position="391"/>
        <end position="531"/>
    </location>
</feature>
<evidence type="ECO:0000313" key="7">
    <source>
        <dbReference type="Proteomes" id="UP000612349"/>
    </source>
</evidence>
<dbReference type="InterPro" id="IPR004843">
    <property type="entry name" value="Calcineurin-like_PHP"/>
</dbReference>
<dbReference type="Proteomes" id="UP000612349">
    <property type="component" value="Unassembled WGS sequence"/>
</dbReference>
<dbReference type="OrthoDB" id="9803927at2"/>
<feature type="domain" description="Calcineurin-like phosphoesterase" evidence="4">
    <location>
        <begin position="34"/>
        <end position="293"/>
    </location>
</feature>
<dbReference type="GO" id="GO:0030288">
    <property type="term" value="C:outer membrane-bounded periplasmic space"/>
    <property type="evidence" value="ECO:0007669"/>
    <property type="project" value="TreeGrafter"/>
</dbReference>
<protein>
    <submittedName>
        <fullName evidence="6">Bifunctional metallophosphatase/5'-nucleotidase</fullName>
    </submittedName>
</protein>
<keyword evidence="2" id="KW-0378">Hydrolase</keyword>
<dbReference type="PROSITE" id="PS51257">
    <property type="entry name" value="PROKAR_LIPOPROTEIN"/>
    <property type="match status" value="1"/>
</dbReference>
<dbReference type="RefSeq" id="WP_066774369.1">
    <property type="nucleotide sequence ID" value="NZ_BMIP01000004.1"/>
</dbReference>
<dbReference type="InterPro" id="IPR029052">
    <property type="entry name" value="Metallo-depent_PP-like"/>
</dbReference>
<dbReference type="PANTHER" id="PTHR11575:SF24">
    <property type="entry name" value="5'-NUCLEOTIDASE"/>
    <property type="match status" value="1"/>
</dbReference>
<evidence type="ECO:0000256" key="2">
    <source>
        <dbReference type="RuleBase" id="RU362119"/>
    </source>
</evidence>
<dbReference type="EMBL" id="BMIP01000004">
    <property type="protein sequence ID" value="GGD71447.1"/>
    <property type="molecule type" value="Genomic_DNA"/>
</dbReference>
<dbReference type="SUPFAM" id="SSF55816">
    <property type="entry name" value="5'-nucleotidase (syn. UDP-sugar hydrolase), C-terminal domain"/>
    <property type="match status" value="1"/>
</dbReference>
<name>A0A916Z2H9_9SPHN</name>
<keyword evidence="7" id="KW-1185">Reference proteome</keyword>
<reference evidence="6" key="1">
    <citation type="journal article" date="2014" name="Int. J. Syst. Evol. Microbiol.">
        <title>Complete genome sequence of Corynebacterium casei LMG S-19264T (=DSM 44701T), isolated from a smear-ripened cheese.</title>
        <authorList>
            <consortium name="US DOE Joint Genome Institute (JGI-PGF)"/>
            <person name="Walter F."/>
            <person name="Albersmeier A."/>
            <person name="Kalinowski J."/>
            <person name="Ruckert C."/>
        </authorList>
    </citation>
    <scope>NUCLEOTIDE SEQUENCE</scope>
    <source>
        <strain evidence="6">CGMCC 1.15360</strain>
    </source>
</reference>
<keyword evidence="1 3" id="KW-0732">Signal</keyword>
<feature type="signal peptide" evidence="3">
    <location>
        <begin position="1"/>
        <end position="15"/>
    </location>
</feature>
<dbReference type="GO" id="GO:0008253">
    <property type="term" value="F:5'-nucleotidase activity"/>
    <property type="evidence" value="ECO:0007669"/>
    <property type="project" value="TreeGrafter"/>
</dbReference>
<evidence type="ECO:0000313" key="6">
    <source>
        <dbReference type="EMBL" id="GGD71447.1"/>
    </source>
</evidence>
<dbReference type="SUPFAM" id="SSF56300">
    <property type="entry name" value="Metallo-dependent phosphatases"/>
    <property type="match status" value="1"/>
</dbReference>
<evidence type="ECO:0000259" key="5">
    <source>
        <dbReference type="Pfam" id="PF02872"/>
    </source>
</evidence>
<evidence type="ECO:0000256" key="1">
    <source>
        <dbReference type="ARBA" id="ARBA00022729"/>
    </source>
</evidence>
<dbReference type="GO" id="GO:0009166">
    <property type="term" value="P:nucleotide catabolic process"/>
    <property type="evidence" value="ECO:0007669"/>
    <property type="project" value="InterPro"/>
</dbReference>
<comment type="caution">
    <text evidence="6">The sequence shown here is derived from an EMBL/GenBank/DDBJ whole genome shotgun (WGS) entry which is preliminary data.</text>
</comment>
<gene>
    <name evidence="6" type="ORF">GCM10010990_21210</name>
</gene>
<comment type="similarity">
    <text evidence="2">Belongs to the 5'-nucleotidase family.</text>
</comment>
<feature type="chain" id="PRO_5037434917" evidence="3">
    <location>
        <begin position="16"/>
        <end position="569"/>
    </location>
</feature>
<sequence length="569" mass="60058">MIRALIASFASLALAACATIPTAETDSEQPVTVRIVGINDFHGNLLPRKMSSSAGELSPGAGRYDVPVGGAAVLATAVSELRAQNEYSMVVSAGDLISASPLVSSYFLDEPAIGVMNRIGLDFNAVGNHEFDRGWHELLRMQNGGCEVNTMRTPCAVENPFTGAEFQFLSANVVRDDGGELFPGYGIKRFGSGADAVAVAVIGLSLKDVPLLVSPSGLEGLNFGDEADAINALVPKAIADGADAVIVAIHQGFDVDGYYRVGDSCAGNMGPLDSILKRLDPRVDVVISGHTHREYVCDYAQFDPSRHFLVTSAGYGSGMVTDIALTIDPKAGDVVAETAENVLVQSDDPAFRQFTPDPEIAAYVARYQAASKSAEERPAGKLLGEALKGDGIESPLGELIADAQLAATRGEGAQIAFMNDGGVRADLVPAADGTVTFGQIYAVQPFGNVLETFDMTGAQIKTVLEQQYAEPNDPNYLQVSEGFHYTLDLTAQPGSRVSGMTLDGEALDPAKTYRVTISNFLQGGGDRFAEFTKAKDPVIGATDLDAFEAYLDSEGGRAVPAQDRVTIIR</sequence>
<dbReference type="InterPro" id="IPR008334">
    <property type="entry name" value="5'-Nucleotdase_C"/>
</dbReference>
<dbReference type="GO" id="GO:0000166">
    <property type="term" value="F:nucleotide binding"/>
    <property type="evidence" value="ECO:0007669"/>
    <property type="project" value="UniProtKB-KW"/>
</dbReference>
<dbReference type="Pfam" id="PF00149">
    <property type="entry name" value="Metallophos"/>
    <property type="match status" value="1"/>
</dbReference>
<proteinExistence type="inferred from homology"/>
<keyword evidence="2" id="KW-0547">Nucleotide-binding</keyword>
<dbReference type="InterPro" id="IPR036907">
    <property type="entry name" value="5'-Nucleotdase_C_sf"/>
</dbReference>
<dbReference type="GO" id="GO:0008768">
    <property type="term" value="F:UDP-sugar diphosphatase activity"/>
    <property type="evidence" value="ECO:0007669"/>
    <property type="project" value="TreeGrafter"/>
</dbReference>
<accession>A0A916Z2H9</accession>
<evidence type="ECO:0000259" key="4">
    <source>
        <dbReference type="Pfam" id="PF00149"/>
    </source>
</evidence>
<dbReference type="Pfam" id="PF02872">
    <property type="entry name" value="5_nucleotid_C"/>
    <property type="match status" value="1"/>
</dbReference>
<organism evidence="6 7">
    <name type="scientific">Croceicoccus mobilis</name>
    <dbReference type="NCBI Taxonomy" id="1703339"/>
    <lineage>
        <taxon>Bacteria</taxon>
        <taxon>Pseudomonadati</taxon>
        <taxon>Pseudomonadota</taxon>
        <taxon>Alphaproteobacteria</taxon>
        <taxon>Sphingomonadales</taxon>
        <taxon>Erythrobacteraceae</taxon>
        <taxon>Croceicoccus</taxon>
    </lineage>
</organism>
<dbReference type="Gene3D" id="3.60.21.10">
    <property type="match status" value="1"/>
</dbReference>
<dbReference type="PRINTS" id="PR01607">
    <property type="entry name" value="APYRASEFAMLY"/>
</dbReference>
<reference evidence="6" key="2">
    <citation type="submission" date="2020-09" db="EMBL/GenBank/DDBJ databases">
        <authorList>
            <person name="Sun Q."/>
            <person name="Zhou Y."/>
        </authorList>
    </citation>
    <scope>NUCLEOTIDE SEQUENCE</scope>
    <source>
        <strain evidence="6">CGMCC 1.15360</strain>
    </source>
</reference>